<dbReference type="Gene3D" id="3.20.20.140">
    <property type="entry name" value="Metal-dependent hydrolases"/>
    <property type="match status" value="1"/>
</dbReference>
<evidence type="ECO:0000256" key="1">
    <source>
        <dbReference type="ARBA" id="ARBA00023239"/>
    </source>
</evidence>
<protein>
    <recommendedName>
        <fullName evidence="3">Amidohydrolase-related domain-containing protein</fullName>
    </recommendedName>
</protein>
<dbReference type="GO" id="GO:0016787">
    <property type="term" value="F:hydrolase activity"/>
    <property type="evidence" value="ECO:0007669"/>
    <property type="project" value="InterPro"/>
</dbReference>
<dbReference type="InterPro" id="IPR032465">
    <property type="entry name" value="ACMSD"/>
</dbReference>
<keyword evidence="1 2" id="KW-0456">Lyase</keyword>
<dbReference type="InterPro" id="IPR006680">
    <property type="entry name" value="Amidohydro-rel"/>
</dbReference>
<dbReference type="OrthoDB" id="2135488at2759"/>
<dbReference type="eggNOG" id="ENOG502QUU3">
    <property type="taxonomic scope" value="Eukaryota"/>
</dbReference>
<dbReference type="Proteomes" id="UP000266841">
    <property type="component" value="Unassembled WGS sequence"/>
</dbReference>
<reference evidence="4 5" key="1">
    <citation type="journal article" date="2012" name="Genome Biol.">
        <title>Genome and low-iron response of an oceanic diatom adapted to chronic iron limitation.</title>
        <authorList>
            <person name="Lommer M."/>
            <person name="Specht M."/>
            <person name="Roy A.S."/>
            <person name="Kraemer L."/>
            <person name="Andreson R."/>
            <person name="Gutowska M.A."/>
            <person name="Wolf J."/>
            <person name="Bergner S.V."/>
            <person name="Schilhabel M.B."/>
            <person name="Klostermeier U.C."/>
            <person name="Beiko R.G."/>
            <person name="Rosenstiel P."/>
            <person name="Hippler M."/>
            <person name="Laroche J."/>
        </authorList>
    </citation>
    <scope>NUCLEOTIDE SEQUENCE [LARGE SCALE GENOMIC DNA]</scope>
    <source>
        <strain evidence="4 5">CCMP1005</strain>
    </source>
</reference>
<keyword evidence="5" id="KW-1185">Reference proteome</keyword>
<dbReference type="Pfam" id="PF04909">
    <property type="entry name" value="Amidohydro_2"/>
    <property type="match status" value="1"/>
</dbReference>
<dbReference type="InterPro" id="IPR032466">
    <property type="entry name" value="Metal_Hydrolase"/>
</dbReference>
<evidence type="ECO:0000256" key="2">
    <source>
        <dbReference type="RuleBase" id="RU366045"/>
    </source>
</evidence>
<feature type="non-terminal residue" evidence="4">
    <location>
        <position position="208"/>
    </location>
</feature>
<comment type="caution">
    <text evidence="4">The sequence shown here is derived from an EMBL/GenBank/DDBJ whole genome shotgun (WGS) entry which is preliminary data.</text>
</comment>
<dbReference type="EMBL" id="AGNL01050109">
    <property type="protein sequence ID" value="EJK44150.1"/>
    <property type="molecule type" value="Genomic_DNA"/>
</dbReference>
<dbReference type="PANTHER" id="PTHR21240:SF19">
    <property type="entry name" value="CATALYTIC_ HYDROLASE"/>
    <property type="match status" value="1"/>
</dbReference>
<proteinExistence type="inferred from homology"/>
<sequence length="208" mass="22874">MLRRFTILAAVVSSSSRSLYVSSFVSASGPRRFGSSLSMKQIDSHLHVWASSDEASSSFPYAGDDQVPPQSIQDEATPAKLLERMEEAKVDGCLIVQPINHKFDHSYVSDAMRRYPDKFKGMLLHDPSLSPDMAVTRLEELVLAGFCGVRFNPYLWPEGKTMSEDGGNGLAVYKRCGELKVPVGVMCFKGLGLHLDDIEALISKSPDT</sequence>
<accession>K0QYY9</accession>
<feature type="domain" description="Amidohydrolase-related" evidence="3">
    <location>
        <begin position="42"/>
        <end position="186"/>
    </location>
</feature>
<dbReference type="PANTHER" id="PTHR21240">
    <property type="entry name" value="2-AMINO-3-CARBOXYLMUCONATE-6-SEMIALDEHYDE DECARBOXYLASE"/>
    <property type="match status" value="1"/>
</dbReference>
<comment type="similarity">
    <text evidence="2">Belongs to the metallo-dependent hydrolases superfamily.</text>
</comment>
<name>K0QYY9_THAOC</name>
<dbReference type="GO" id="GO:0016831">
    <property type="term" value="F:carboxy-lyase activity"/>
    <property type="evidence" value="ECO:0007669"/>
    <property type="project" value="UniProtKB-KW"/>
</dbReference>
<keyword evidence="2" id="KW-0210">Decarboxylase</keyword>
<evidence type="ECO:0000313" key="5">
    <source>
        <dbReference type="Proteomes" id="UP000266841"/>
    </source>
</evidence>
<organism evidence="4 5">
    <name type="scientific">Thalassiosira oceanica</name>
    <name type="common">Marine diatom</name>
    <dbReference type="NCBI Taxonomy" id="159749"/>
    <lineage>
        <taxon>Eukaryota</taxon>
        <taxon>Sar</taxon>
        <taxon>Stramenopiles</taxon>
        <taxon>Ochrophyta</taxon>
        <taxon>Bacillariophyta</taxon>
        <taxon>Coscinodiscophyceae</taxon>
        <taxon>Thalassiosirophycidae</taxon>
        <taxon>Thalassiosirales</taxon>
        <taxon>Thalassiosiraceae</taxon>
        <taxon>Thalassiosira</taxon>
    </lineage>
</organism>
<dbReference type="AlphaFoldDB" id="K0QYY9"/>
<gene>
    <name evidence="4" type="ORF">THAOC_37337</name>
</gene>
<dbReference type="SUPFAM" id="SSF51556">
    <property type="entry name" value="Metallo-dependent hydrolases"/>
    <property type="match status" value="1"/>
</dbReference>
<evidence type="ECO:0000313" key="4">
    <source>
        <dbReference type="EMBL" id="EJK44150.1"/>
    </source>
</evidence>
<evidence type="ECO:0000259" key="3">
    <source>
        <dbReference type="Pfam" id="PF04909"/>
    </source>
</evidence>